<dbReference type="GO" id="GO:0005886">
    <property type="term" value="C:plasma membrane"/>
    <property type="evidence" value="ECO:0007669"/>
    <property type="project" value="UniProtKB-SubCell"/>
</dbReference>
<dbReference type="Proteomes" id="UP000694844">
    <property type="component" value="Chromosome 1"/>
</dbReference>
<evidence type="ECO:0000256" key="8">
    <source>
        <dbReference type="SAM" id="Phobius"/>
    </source>
</evidence>
<evidence type="ECO:0000313" key="11">
    <source>
        <dbReference type="Proteomes" id="UP000694844"/>
    </source>
</evidence>
<feature type="domain" description="Cadherin" evidence="10">
    <location>
        <begin position="425"/>
        <end position="529"/>
    </location>
</feature>
<dbReference type="Pfam" id="PF00028">
    <property type="entry name" value="Cadherin"/>
    <property type="match status" value="4"/>
</dbReference>
<evidence type="ECO:0000256" key="5">
    <source>
        <dbReference type="ARBA" id="ARBA00022989"/>
    </source>
</evidence>
<dbReference type="SUPFAM" id="SSF49313">
    <property type="entry name" value="Cadherin-like"/>
    <property type="match status" value="7"/>
</dbReference>
<evidence type="ECO:0000259" key="10">
    <source>
        <dbReference type="PROSITE" id="PS50268"/>
    </source>
</evidence>
<accession>A0A8B8AEG4</accession>
<feature type="transmembrane region" description="Helical" evidence="8">
    <location>
        <begin position="1262"/>
        <end position="1284"/>
    </location>
</feature>
<sequence>MLAASLASFIVLLLLPFAETLPPGITGLPSAISLIESATGSTTTAIFTLTVADPEGDSYTCTFTTTPVTSGFQIIANNLYMVTNPGFEYDNTPSYSINFVCTDSNSEASTAMTLTVNILPNTPPTISGLPTSVSVNDGEDGPLKIYDITVTDAESDSFICSLSPAGSPFNYQSTPGHAVHLKSAPGLDASATAAYTLTVTCSDNYGASQGTLTVNVVANGAPDFSNLPASTTIQESAAGGSSIFGVTVTDPDSDTFSCTMTSSPASTAFSLVYTTKYDINLNTGHGLDPTVTSSYTLTVTCTDENAKSSSSTLTVTVSPNAVPVITNLPHVTSVSESETAKTELIALTVTDAESDSYTCSMTTTGPFTMEYAASQYKIFLNAAPGLNHAATPSYTIPVTCSDSYGSSSAASLTVNVIPNTAPTITGLPVAVSVTESDAGGSSIYTLTVTDTDPYTCTLQSSNPTTTFFSMVKTGSQYDVHLNTGHSLDASTVPSYALTLQCTDGTASSGVLTVNVQANTPPDITSLPTTASVTAGEAGGRTLHTLAVTETDPYTCTLASSPASSQFILNYAASVYKIDVASNPTFGGTSAFTLTMTCADSWGSTSKALTVNVTPNSAPVITGLPTTVTVSETATAATCLHTVAVTDPESETTTCAVTPVPAGPFEMQQNPATPSYKVCLLANAIASLDAVTAPTHDVTVTCTDSAGGSTSAILYVTVTANQAPVITGLPVTVEVKENEVIERKLHDLTVSDPEGDTVTCTLTTTPAEGPFDLRQDAVTLAYSVYLDNIPSLNYTAVQSYTLTITCTDSPKGRSTSNTLQADVLENRPPTFTNLPASGTHNAMTTLNQASLFTVTGNDLDLDPILYSMTVSPTTTSFTINQVTGEITATQDLKYELNSNFVLNVTASDSRHATHALYTITLTNVNTKPTISSLVLHGVRNLYFPELTTAAGSTLYTPTLYDPDTGQTQTVTIQVYPSGQSDMFTVTTGNNIALAAGKSFDYETLNYYQLALYVTDSIATSGPYYLGIHVLDDPEVCKFPQTFYRFDTFESGIGGGNIDLGFHALVEDPDNPDTHTFSLVTTTYSRLFNISKTTGVVTYAVDYDIDRTHPQNLSIIVKCTDKFGETGTATVSLYIKDINDNEPDFTSSGYVIAVSQYNKPGDYIGRVTANDIDQNLNAEVEYDGTSATGSQYYKVMKNGAIYLTRDINFDYGTTHRFLVRAVDHGSPQLTGTSYVDIIYREVTTTTTTAAPSTAQDWWSKPENVAMVAILSVLGLLLLALLAYLIYRCCMGKTLSTPSLNCCKPKPSNNLRKLKNPGPEKFKLWDANDLNKKRDPFSTAQVEDGIPETMKM</sequence>
<evidence type="ECO:0000256" key="3">
    <source>
        <dbReference type="ARBA" id="ARBA00022737"/>
    </source>
</evidence>
<reference evidence="11" key="1">
    <citation type="submission" date="2024-06" db="UniProtKB">
        <authorList>
            <consortium name="RefSeq"/>
        </authorList>
    </citation>
    <scope>NUCLEOTIDE SEQUENCE [LARGE SCALE GENOMIC DNA]</scope>
</reference>
<evidence type="ECO:0000256" key="9">
    <source>
        <dbReference type="SAM" id="SignalP"/>
    </source>
</evidence>
<evidence type="ECO:0000256" key="4">
    <source>
        <dbReference type="ARBA" id="ARBA00022837"/>
    </source>
</evidence>
<gene>
    <name evidence="12" type="primary">LOC111100985</name>
</gene>
<keyword evidence="9" id="KW-0732">Signal</keyword>
<reference evidence="12" key="2">
    <citation type="submission" date="2025-08" db="UniProtKB">
        <authorList>
            <consortium name="RefSeq"/>
        </authorList>
    </citation>
    <scope>IDENTIFICATION</scope>
    <source>
        <tissue evidence="12">Whole sample</tissue>
    </source>
</reference>
<evidence type="ECO:0000256" key="2">
    <source>
        <dbReference type="ARBA" id="ARBA00022692"/>
    </source>
</evidence>
<proteinExistence type="predicted"/>
<feature type="chain" id="PRO_5034160349" evidence="9">
    <location>
        <begin position="21"/>
        <end position="1349"/>
    </location>
</feature>
<keyword evidence="5 8" id="KW-1133">Transmembrane helix</keyword>
<dbReference type="GeneID" id="111100985"/>
<dbReference type="PROSITE" id="PS00232">
    <property type="entry name" value="CADHERIN_1"/>
    <property type="match status" value="1"/>
</dbReference>
<feature type="domain" description="Cadherin" evidence="10">
    <location>
        <begin position="814"/>
        <end position="929"/>
    </location>
</feature>
<evidence type="ECO:0000313" key="12">
    <source>
        <dbReference type="RefSeq" id="XP_022288893.1"/>
    </source>
</evidence>
<keyword evidence="6 8" id="KW-0472">Membrane</keyword>
<keyword evidence="3" id="KW-0677">Repeat</keyword>
<dbReference type="RefSeq" id="XP_022288893.1">
    <property type="nucleotide sequence ID" value="XM_022433185.1"/>
</dbReference>
<dbReference type="Gene3D" id="2.60.40.60">
    <property type="entry name" value="Cadherins"/>
    <property type="match status" value="10"/>
</dbReference>
<keyword evidence="11" id="KW-1185">Reference proteome</keyword>
<dbReference type="PRINTS" id="PR00205">
    <property type="entry name" value="CADHERIN"/>
</dbReference>
<evidence type="ECO:0000256" key="1">
    <source>
        <dbReference type="ARBA" id="ARBA00004370"/>
    </source>
</evidence>
<organism evidence="11 12">
    <name type="scientific">Crassostrea virginica</name>
    <name type="common">Eastern oyster</name>
    <dbReference type="NCBI Taxonomy" id="6565"/>
    <lineage>
        <taxon>Eukaryota</taxon>
        <taxon>Metazoa</taxon>
        <taxon>Spiralia</taxon>
        <taxon>Lophotrochozoa</taxon>
        <taxon>Mollusca</taxon>
        <taxon>Bivalvia</taxon>
        <taxon>Autobranchia</taxon>
        <taxon>Pteriomorphia</taxon>
        <taxon>Ostreida</taxon>
        <taxon>Ostreoidea</taxon>
        <taxon>Ostreidae</taxon>
        <taxon>Crassostrea</taxon>
    </lineage>
</organism>
<feature type="signal peptide" evidence="9">
    <location>
        <begin position="1"/>
        <end position="20"/>
    </location>
</feature>
<dbReference type="SMART" id="SM00112">
    <property type="entry name" value="CA"/>
    <property type="match status" value="9"/>
</dbReference>
<feature type="domain" description="Cadherin" evidence="10">
    <location>
        <begin position="225"/>
        <end position="325"/>
    </location>
</feature>
<feature type="domain" description="Cadherin" evidence="10">
    <location>
        <begin position="950"/>
        <end position="1040"/>
    </location>
</feature>
<dbReference type="InterPro" id="IPR020894">
    <property type="entry name" value="Cadherin_CS"/>
</dbReference>
<dbReference type="InterPro" id="IPR015919">
    <property type="entry name" value="Cadherin-like_sf"/>
</dbReference>
<keyword evidence="2 8" id="KW-0812">Transmembrane</keyword>
<dbReference type="GO" id="GO:0005509">
    <property type="term" value="F:calcium ion binding"/>
    <property type="evidence" value="ECO:0007669"/>
    <property type="project" value="UniProtKB-UniRule"/>
</dbReference>
<evidence type="ECO:0000256" key="6">
    <source>
        <dbReference type="ARBA" id="ARBA00023136"/>
    </source>
</evidence>
<evidence type="ECO:0000256" key="7">
    <source>
        <dbReference type="PROSITE-ProRule" id="PRU00043"/>
    </source>
</evidence>
<protein>
    <submittedName>
        <fullName evidence="12">Protocadherin Fat 4-like</fullName>
    </submittedName>
</protein>
<feature type="domain" description="Cadherin" evidence="10">
    <location>
        <begin position="1144"/>
        <end position="1251"/>
    </location>
</feature>
<dbReference type="CDD" id="cd11304">
    <property type="entry name" value="Cadherin_repeat"/>
    <property type="match status" value="6"/>
</dbReference>
<dbReference type="PANTHER" id="PTHR24026">
    <property type="entry name" value="FAT ATYPICAL CADHERIN-RELATED"/>
    <property type="match status" value="1"/>
</dbReference>
<name>A0A8B8AEG4_CRAVI</name>
<dbReference type="InterPro" id="IPR002126">
    <property type="entry name" value="Cadherin-like_dom"/>
</dbReference>
<feature type="domain" description="Cadherin" evidence="10">
    <location>
        <begin position="1038"/>
        <end position="1143"/>
    </location>
</feature>
<dbReference type="PROSITE" id="PS50268">
    <property type="entry name" value="CADHERIN_2"/>
    <property type="match status" value="6"/>
</dbReference>
<dbReference type="GO" id="GO:0007156">
    <property type="term" value="P:homophilic cell adhesion via plasma membrane adhesion molecules"/>
    <property type="evidence" value="ECO:0007669"/>
    <property type="project" value="InterPro"/>
</dbReference>
<dbReference type="KEGG" id="cvn:111100985"/>
<dbReference type="OrthoDB" id="6102227at2759"/>
<comment type="subcellular location">
    <subcellularLocation>
        <location evidence="1">Membrane</location>
    </subcellularLocation>
</comment>
<dbReference type="PANTHER" id="PTHR24026:SF126">
    <property type="entry name" value="PROTOCADHERIN FAT 4"/>
    <property type="match status" value="1"/>
</dbReference>
<keyword evidence="4 7" id="KW-0106">Calcium</keyword>